<dbReference type="InterPro" id="IPR001128">
    <property type="entry name" value="Cyt_P450"/>
</dbReference>
<dbReference type="Pfam" id="PF00067">
    <property type="entry name" value="p450"/>
    <property type="match status" value="1"/>
</dbReference>
<keyword evidence="5" id="KW-0560">Oxidoreductase</keyword>
<dbReference type="PANTHER" id="PTHR24305:SF187">
    <property type="entry name" value="P450, PUTATIVE (EUROFUNG)-RELATED"/>
    <property type="match status" value="1"/>
</dbReference>
<evidence type="ECO:0000256" key="7">
    <source>
        <dbReference type="ARBA" id="ARBA00023033"/>
    </source>
</evidence>
<evidence type="ECO:0000256" key="8">
    <source>
        <dbReference type="PIRSR" id="PIRSR602401-1"/>
    </source>
</evidence>
<dbReference type="AlphaFoldDB" id="A0AAD7CK60"/>
<accession>A0AAD7CK60</accession>
<dbReference type="InterPro" id="IPR036396">
    <property type="entry name" value="Cyt_P450_sf"/>
</dbReference>
<dbReference type="InterPro" id="IPR002401">
    <property type="entry name" value="Cyt_P450_E_grp-I"/>
</dbReference>
<dbReference type="GO" id="GO:0016705">
    <property type="term" value="F:oxidoreductase activity, acting on paired donors, with incorporation or reduction of molecular oxygen"/>
    <property type="evidence" value="ECO:0007669"/>
    <property type="project" value="InterPro"/>
</dbReference>
<evidence type="ECO:0000256" key="2">
    <source>
        <dbReference type="ARBA" id="ARBA00005179"/>
    </source>
</evidence>
<evidence type="ECO:0000313" key="11">
    <source>
        <dbReference type="Proteomes" id="UP001221142"/>
    </source>
</evidence>
<organism evidence="10 11">
    <name type="scientific">Roridomyces roridus</name>
    <dbReference type="NCBI Taxonomy" id="1738132"/>
    <lineage>
        <taxon>Eukaryota</taxon>
        <taxon>Fungi</taxon>
        <taxon>Dikarya</taxon>
        <taxon>Basidiomycota</taxon>
        <taxon>Agaricomycotina</taxon>
        <taxon>Agaricomycetes</taxon>
        <taxon>Agaricomycetidae</taxon>
        <taxon>Agaricales</taxon>
        <taxon>Marasmiineae</taxon>
        <taxon>Mycenaceae</taxon>
        <taxon>Roridomyces</taxon>
    </lineage>
</organism>
<feature type="binding site" description="axial binding residue" evidence="8">
    <location>
        <position position="469"/>
    </location>
    <ligand>
        <name>heme</name>
        <dbReference type="ChEBI" id="CHEBI:30413"/>
    </ligand>
    <ligandPart>
        <name>Fe</name>
        <dbReference type="ChEBI" id="CHEBI:18248"/>
    </ligandPart>
</feature>
<dbReference type="GO" id="GO:0020037">
    <property type="term" value="F:heme binding"/>
    <property type="evidence" value="ECO:0007669"/>
    <property type="project" value="InterPro"/>
</dbReference>
<dbReference type="SUPFAM" id="SSF48264">
    <property type="entry name" value="Cytochrome P450"/>
    <property type="match status" value="1"/>
</dbReference>
<dbReference type="PRINTS" id="PR00385">
    <property type="entry name" value="P450"/>
</dbReference>
<feature type="transmembrane region" description="Helical" evidence="9">
    <location>
        <begin position="27"/>
        <end position="47"/>
    </location>
</feature>
<evidence type="ECO:0000313" key="10">
    <source>
        <dbReference type="EMBL" id="KAJ7650732.1"/>
    </source>
</evidence>
<keyword evidence="6 8" id="KW-0408">Iron</keyword>
<keyword evidence="9" id="KW-0812">Transmembrane</keyword>
<keyword evidence="9" id="KW-1133">Transmembrane helix</keyword>
<evidence type="ECO:0000256" key="3">
    <source>
        <dbReference type="ARBA" id="ARBA00010617"/>
    </source>
</evidence>
<feature type="transmembrane region" description="Helical" evidence="9">
    <location>
        <begin position="53"/>
        <end position="75"/>
    </location>
</feature>
<protein>
    <submittedName>
        <fullName evidence="10">Cytochrome P450</fullName>
    </submittedName>
</protein>
<dbReference type="PRINTS" id="PR00463">
    <property type="entry name" value="EP450I"/>
</dbReference>
<evidence type="ECO:0000256" key="4">
    <source>
        <dbReference type="ARBA" id="ARBA00022723"/>
    </source>
</evidence>
<keyword evidence="4 8" id="KW-0479">Metal-binding</keyword>
<reference evidence="10" key="1">
    <citation type="submission" date="2023-03" db="EMBL/GenBank/DDBJ databases">
        <title>Massive genome expansion in bonnet fungi (Mycena s.s.) driven by repeated elements and novel gene families across ecological guilds.</title>
        <authorList>
            <consortium name="Lawrence Berkeley National Laboratory"/>
            <person name="Harder C.B."/>
            <person name="Miyauchi S."/>
            <person name="Viragh M."/>
            <person name="Kuo A."/>
            <person name="Thoen E."/>
            <person name="Andreopoulos B."/>
            <person name="Lu D."/>
            <person name="Skrede I."/>
            <person name="Drula E."/>
            <person name="Henrissat B."/>
            <person name="Morin E."/>
            <person name="Kohler A."/>
            <person name="Barry K."/>
            <person name="LaButti K."/>
            <person name="Morin E."/>
            <person name="Salamov A."/>
            <person name="Lipzen A."/>
            <person name="Mereny Z."/>
            <person name="Hegedus B."/>
            <person name="Baldrian P."/>
            <person name="Stursova M."/>
            <person name="Weitz H."/>
            <person name="Taylor A."/>
            <person name="Grigoriev I.V."/>
            <person name="Nagy L.G."/>
            <person name="Martin F."/>
            <person name="Kauserud H."/>
        </authorList>
    </citation>
    <scope>NUCLEOTIDE SEQUENCE</scope>
    <source>
        <strain evidence="10">9284</strain>
    </source>
</reference>
<evidence type="ECO:0000256" key="9">
    <source>
        <dbReference type="SAM" id="Phobius"/>
    </source>
</evidence>
<dbReference type="Proteomes" id="UP001221142">
    <property type="component" value="Unassembled WGS sequence"/>
</dbReference>
<comment type="pathway">
    <text evidence="2">Secondary metabolite biosynthesis.</text>
</comment>
<dbReference type="InterPro" id="IPR050121">
    <property type="entry name" value="Cytochrome_P450_monoxygenase"/>
</dbReference>
<evidence type="ECO:0000256" key="5">
    <source>
        <dbReference type="ARBA" id="ARBA00023002"/>
    </source>
</evidence>
<comment type="caution">
    <text evidence="10">The sequence shown here is derived from an EMBL/GenBank/DDBJ whole genome shotgun (WGS) entry which is preliminary data.</text>
</comment>
<name>A0AAD7CK60_9AGAR</name>
<dbReference type="PANTHER" id="PTHR24305">
    <property type="entry name" value="CYTOCHROME P450"/>
    <property type="match status" value="1"/>
</dbReference>
<gene>
    <name evidence="10" type="ORF">FB45DRAFT_1077874</name>
</gene>
<sequence>MLPHVLVPVIFAGLTSHWMFNKLEPRALLHFILLLALPPTLLVPLVIRHMSNVLHAILFTYCLYLLSLMTSVATYRLSPFHPLAQYPGPVLCKLTKLYLAGISMGGKQHLYYSELHRRFGDVVRIGPNELSFRDVNAIIPMMGSKGMPKGPCTRRAWNRAFSTSALKDYEVVVDNRVSQFVDILGTKLGAPVDISQRLGWLTFDIMNDVMFSAGGDTMKYEDREDTSRLLRNAQPMALLMAHLPWFSEIYLWLPCIGQGLRSFRKYASERVSERKARGCNQMDVFYHLIDEGGLEPHAPSHAQILSDGGLAIIAGSETTSTTLSHIIWFLICHPKAYLRLQAEIDDPKNNSGVPASQARMPYLNAVINEALRIFPAVLSGSQRAPRIDSGGQSIGYHFVPEGTSTVVHTYSLHHDPRYFSPLPDAFIPERWLSSEEQLALEPELFGDKKNVFRHNTAAFIPFSIGPSNCVGRNLAYQEMRMVICSLMSKFDMRFEKGFDVGSWEESILDYFVVQRGRLPVILTARNT</sequence>
<evidence type="ECO:0000256" key="1">
    <source>
        <dbReference type="ARBA" id="ARBA00001971"/>
    </source>
</evidence>
<keyword evidence="9" id="KW-0472">Membrane</keyword>
<proteinExistence type="inferred from homology"/>
<dbReference type="Gene3D" id="1.10.630.10">
    <property type="entry name" value="Cytochrome P450"/>
    <property type="match status" value="1"/>
</dbReference>
<dbReference type="GO" id="GO:0004497">
    <property type="term" value="F:monooxygenase activity"/>
    <property type="evidence" value="ECO:0007669"/>
    <property type="project" value="UniProtKB-KW"/>
</dbReference>
<keyword evidence="8" id="KW-0349">Heme</keyword>
<evidence type="ECO:0000256" key="6">
    <source>
        <dbReference type="ARBA" id="ARBA00023004"/>
    </source>
</evidence>
<comment type="cofactor">
    <cofactor evidence="1 8">
        <name>heme</name>
        <dbReference type="ChEBI" id="CHEBI:30413"/>
    </cofactor>
</comment>
<dbReference type="EMBL" id="JARKIF010000001">
    <property type="protein sequence ID" value="KAJ7650732.1"/>
    <property type="molecule type" value="Genomic_DNA"/>
</dbReference>
<keyword evidence="11" id="KW-1185">Reference proteome</keyword>
<keyword evidence="7" id="KW-0503">Monooxygenase</keyword>
<comment type="similarity">
    <text evidence="3">Belongs to the cytochrome P450 family.</text>
</comment>
<dbReference type="GO" id="GO:0005506">
    <property type="term" value="F:iron ion binding"/>
    <property type="evidence" value="ECO:0007669"/>
    <property type="project" value="InterPro"/>
</dbReference>